<reference evidence="7" key="2">
    <citation type="submission" date="2021-12" db="EMBL/GenBank/DDBJ databases">
        <title>Resequencing data analysis of finger millet.</title>
        <authorList>
            <person name="Hatakeyama M."/>
            <person name="Aluri S."/>
            <person name="Balachadran M.T."/>
            <person name="Sivarajan S.R."/>
            <person name="Poveda L."/>
            <person name="Shimizu-Inatsugi R."/>
            <person name="Schlapbach R."/>
            <person name="Sreeman S.M."/>
            <person name="Shimizu K.K."/>
        </authorList>
    </citation>
    <scope>NUCLEOTIDE SEQUENCE</scope>
</reference>
<dbReference type="InterPro" id="IPR007770">
    <property type="entry name" value="DMP"/>
</dbReference>
<comment type="subcellular location">
    <subcellularLocation>
        <location evidence="1">Membrane</location>
        <topology evidence="1">Multi-pass membrane protein</topology>
    </subcellularLocation>
</comment>
<dbReference type="Pfam" id="PF05078">
    <property type="entry name" value="DUF679"/>
    <property type="match status" value="1"/>
</dbReference>
<evidence type="ECO:0000313" key="7">
    <source>
        <dbReference type="EMBL" id="GJN24322.1"/>
    </source>
</evidence>
<sequence length="157" mass="17925">MNHASSMHEGECHSSNWWLSFLLVTLLTLSCVFFSFTDSFVYWGKLRYGMAYPWGRGFILFNQQGNNRISRDEFSDELCIELKKRYATTADYVRAFFTAAVFLAFAAGDVGIQNCFFPQASFDAKQLLKNMPLGVAVLSSFVFMVCPTRRKGIDFLN</sequence>
<comment type="similarity">
    <text evidence="2">Belongs to the plant DMP1 protein family.</text>
</comment>
<feature type="transmembrane region" description="Helical" evidence="6">
    <location>
        <begin position="131"/>
        <end position="148"/>
    </location>
</feature>
<dbReference type="PANTHER" id="PTHR31621:SF67">
    <property type="entry name" value="OS01G0389200 PROTEIN"/>
    <property type="match status" value="1"/>
</dbReference>
<dbReference type="PANTHER" id="PTHR31621">
    <property type="entry name" value="PROTEIN DMP3"/>
    <property type="match status" value="1"/>
</dbReference>
<keyword evidence="8" id="KW-1185">Reference proteome</keyword>
<evidence type="ECO:0000256" key="1">
    <source>
        <dbReference type="ARBA" id="ARBA00004141"/>
    </source>
</evidence>
<dbReference type="GO" id="GO:0005737">
    <property type="term" value="C:cytoplasm"/>
    <property type="evidence" value="ECO:0007669"/>
    <property type="project" value="UniProtKB-ARBA"/>
</dbReference>
<protein>
    <submittedName>
        <fullName evidence="7">Uncharacterized protein</fullName>
    </submittedName>
</protein>
<dbReference type="Proteomes" id="UP001054889">
    <property type="component" value="Unassembled WGS sequence"/>
</dbReference>
<name>A0AAV5EPH9_ELECO</name>
<comment type="caution">
    <text evidence="7">The sequence shown here is derived from an EMBL/GenBank/DDBJ whole genome shotgun (WGS) entry which is preliminary data.</text>
</comment>
<organism evidence="7 8">
    <name type="scientific">Eleusine coracana subsp. coracana</name>
    <dbReference type="NCBI Taxonomy" id="191504"/>
    <lineage>
        <taxon>Eukaryota</taxon>
        <taxon>Viridiplantae</taxon>
        <taxon>Streptophyta</taxon>
        <taxon>Embryophyta</taxon>
        <taxon>Tracheophyta</taxon>
        <taxon>Spermatophyta</taxon>
        <taxon>Magnoliopsida</taxon>
        <taxon>Liliopsida</taxon>
        <taxon>Poales</taxon>
        <taxon>Poaceae</taxon>
        <taxon>PACMAD clade</taxon>
        <taxon>Chloridoideae</taxon>
        <taxon>Cynodonteae</taxon>
        <taxon>Eleusininae</taxon>
        <taxon>Eleusine</taxon>
    </lineage>
</organism>
<evidence type="ECO:0000313" key="8">
    <source>
        <dbReference type="Proteomes" id="UP001054889"/>
    </source>
</evidence>
<keyword evidence="5 6" id="KW-0472">Membrane</keyword>
<keyword evidence="4 6" id="KW-1133">Transmembrane helix</keyword>
<evidence type="ECO:0000256" key="4">
    <source>
        <dbReference type="ARBA" id="ARBA00022989"/>
    </source>
</evidence>
<dbReference type="GO" id="GO:0016020">
    <property type="term" value="C:membrane"/>
    <property type="evidence" value="ECO:0007669"/>
    <property type="project" value="UniProtKB-SubCell"/>
</dbReference>
<gene>
    <name evidence="7" type="primary">gb12058</name>
    <name evidence="7" type="ORF">PR202_gb12058</name>
</gene>
<evidence type="ECO:0000256" key="3">
    <source>
        <dbReference type="ARBA" id="ARBA00022692"/>
    </source>
</evidence>
<dbReference type="EMBL" id="BQKI01000077">
    <property type="protein sequence ID" value="GJN24322.1"/>
    <property type="molecule type" value="Genomic_DNA"/>
</dbReference>
<reference evidence="7" key="1">
    <citation type="journal article" date="2018" name="DNA Res.">
        <title>Multiple hybrid de novo genome assembly of finger millet, an orphan allotetraploid crop.</title>
        <authorList>
            <person name="Hatakeyama M."/>
            <person name="Aluri S."/>
            <person name="Balachadran M.T."/>
            <person name="Sivarajan S.R."/>
            <person name="Patrignani A."/>
            <person name="Gruter S."/>
            <person name="Poveda L."/>
            <person name="Shimizu-Inatsugi R."/>
            <person name="Baeten J."/>
            <person name="Francoijs K.J."/>
            <person name="Nataraja K.N."/>
            <person name="Reddy Y.A.N."/>
            <person name="Phadnis S."/>
            <person name="Ravikumar R.L."/>
            <person name="Schlapbach R."/>
            <person name="Sreeman S.M."/>
            <person name="Shimizu K.K."/>
        </authorList>
    </citation>
    <scope>NUCLEOTIDE SEQUENCE</scope>
</reference>
<keyword evidence="3 6" id="KW-0812">Transmembrane</keyword>
<evidence type="ECO:0000256" key="6">
    <source>
        <dbReference type="SAM" id="Phobius"/>
    </source>
</evidence>
<accession>A0AAV5EPH9</accession>
<feature type="transmembrane region" description="Helical" evidence="6">
    <location>
        <begin position="17"/>
        <end position="43"/>
    </location>
</feature>
<dbReference type="GO" id="GO:0010256">
    <property type="term" value="P:endomembrane system organization"/>
    <property type="evidence" value="ECO:0007669"/>
    <property type="project" value="TreeGrafter"/>
</dbReference>
<feature type="transmembrane region" description="Helical" evidence="6">
    <location>
        <begin position="92"/>
        <end position="111"/>
    </location>
</feature>
<dbReference type="AlphaFoldDB" id="A0AAV5EPH9"/>
<evidence type="ECO:0000256" key="2">
    <source>
        <dbReference type="ARBA" id="ARBA00008707"/>
    </source>
</evidence>
<proteinExistence type="inferred from homology"/>
<evidence type="ECO:0000256" key="5">
    <source>
        <dbReference type="ARBA" id="ARBA00023136"/>
    </source>
</evidence>